<proteinExistence type="predicted"/>
<reference evidence="4 6" key="1">
    <citation type="submission" date="2014-07" db="EMBL/GenBank/DDBJ databases">
        <title>Porphyromonadaceae bacterium OUH 308042 = ATCC BAA-2681 = DSM 28342 draft genome.</title>
        <authorList>
            <person name="Sydenham T.V."/>
            <person name="Hasman H."/>
            <person name="Justensen U.S."/>
        </authorList>
    </citation>
    <scope>NUCLEOTIDE SEQUENCE [LARGE SCALE GENOMIC DNA]</scope>
    <source>
        <strain evidence="4 6">OUH 308042</strain>
    </source>
</reference>
<feature type="transmembrane region" description="Helical" evidence="1">
    <location>
        <begin position="230"/>
        <end position="254"/>
    </location>
</feature>
<dbReference type="PANTHER" id="PTHR48090:SF7">
    <property type="entry name" value="RFBJ PROTEIN"/>
    <property type="match status" value="1"/>
</dbReference>
<dbReference type="SUPFAM" id="SSF53448">
    <property type="entry name" value="Nucleotide-diphospho-sugar transferases"/>
    <property type="match status" value="1"/>
</dbReference>
<dbReference type="InterPro" id="IPR050256">
    <property type="entry name" value="Glycosyltransferase_2"/>
</dbReference>
<protein>
    <recommendedName>
        <fullName evidence="2">Glycosyltransferase 2-like domain-containing protein</fullName>
    </recommendedName>
</protein>
<evidence type="ECO:0000313" key="4">
    <source>
        <dbReference type="EMBL" id="KIO42644.1"/>
    </source>
</evidence>
<dbReference type="Proteomes" id="UP000031980">
    <property type="component" value="Unassembled WGS sequence"/>
</dbReference>
<keyword evidence="1" id="KW-1133">Transmembrane helix</keyword>
<accession>A0A0C3RD60</accession>
<dbReference type="InterPro" id="IPR029044">
    <property type="entry name" value="Nucleotide-diphossugar_trans"/>
</dbReference>
<keyword evidence="6" id="KW-1185">Reference proteome</keyword>
<dbReference type="CDD" id="cd04179">
    <property type="entry name" value="DPM_DPG-synthase_like"/>
    <property type="match status" value="1"/>
</dbReference>
<sequence length="302" mass="34879">MKTCLLIPCYNEGLTIRKVVDDFKREVPDLEVYVYDNNSTDNTVEEALSAGAIVRKERRQGKGNVVRSMFRDIDADIYIMVDGDDTYPAKAVKSLLEPVEKGEADIAIGDRLSNGTYFKENKRSFHGFGNNLVKFFINYFFRTDLKDIMTGYRVFSRNFVKTFPVISEGFQLETEMTIFALSKYFRIVEVPIDFSERPEGSFSKLNTFSDGFRVIMCIFNMYRHYKPLRFFTVIALFCMILSFIFGIPVIMEYIDYQYIYKVPSAILAGSLFVIATLTYTCGLILDALAYKDQAFFEQILKK</sequence>
<dbReference type="EMBL" id="JPIT01000039">
    <property type="protein sequence ID" value="KIO42558.1"/>
    <property type="molecule type" value="Genomic_DNA"/>
</dbReference>
<feature type="domain" description="Glycosyltransferase 2-like" evidence="2">
    <location>
        <begin position="5"/>
        <end position="160"/>
    </location>
</feature>
<evidence type="ECO:0000259" key="2">
    <source>
        <dbReference type="Pfam" id="PF00535"/>
    </source>
</evidence>
<keyword evidence="1" id="KW-0812">Transmembrane</keyword>
<evidence type="ECO:0000256" key="1">
    <source>
        <dbReference type="SAM" id="Phobius"/>
    </source>
</evidence>
<name>A0A0C3RD60_9PORP</name>
<gene>
    <name evidence="4" type="ORF">BA92_14880</name>
    <name evidence="3" type="ORF">IE90_14855</name>
</gene>
<reference evidence="3 5" key="2">
    <citation type="submission" date="2014-07" db="EMBL/GenBank/DDBJ databases">
        <title>Porphyromonadaceae bacterium OUH 334697 = ATCC BAA-2682 = DSM 28341 draft genome.</title>
        <authorList>
            <person name="Sydenham T.V."/>
            <person name="Hasman H."/>
            <person name="Justesen U.S."/>
        </authorList>
    </citation>
    <scope>NUCLEOTIDE SEQUENCE [LARGE SCALE GENOMIC DNA]</scope>
    <source>
        <strain evidence="3 5">OUH 334697</strain>
    </source>
</reference>
<dbReference type="Gene3D" id="3.90.550.10">
    <property type="entry name" value="Spore Coat Polysaccharide Biosynthesis Protein SpsA, Chain A"/>
    <property type="match status" value="1"/>
</dbReference>
<evidence type="ECO:0000313" key="5">
    <source>
        <dbReference type="Proteomes" id="UP000031937"/>
    </source>
</evidence>
<evidence type="ECO:0000313" key="3">
    <source>
        <dbReference type="EMBL" id="KIO42558.1"/>
    </source>
</evidence>
<feature type="transmembrane region" description="Helical" evidence="1">
    <location>
        <begin position="266"/>
        <end position="290"/>
    </location>
</feature>
<evidence type="ECO:0000313" key="6">
    <source>
        <dbReference type="Proteomes" id="UP000031980"/>
    </source>
</evidence>
<dbReference type="AlphaFoldDB" id="A0A0C3RD60"/>
<comment type="caution">
    <text evidence="4">The sequence shown here is derived from an EMBL/GenBank/DDBJ whole genome shotgun (WGS) entry which is preliminary data.</text>
</comment>
<organism evidence="4 6">
    <name type="scientific">Sanguibacteroides justesenii</name>
    <dbReference type="NCBI Taxonomy" id="1547597"/>
    <lineage>
        <taxon>Bacteria</taxon>
        <taxon>Pseudomonadati</taxon>
        <taxon>Bacteroidota</taxon>
        <taxon>Bacteroidia</taxon>
        <taxon>Bacteroidales</taxon>
        <taxon>Porphyromonadaceae</taxon>
        <taxon>Sanguibacteroides</taxon>
    </lineage>
</organism>
<dbReference type="OrthoDB" id="9810303at2"/>
<dbReference type="InterPro" id="IPR001173">
    <property type="entry name" value="Glyco_trans_2-like"/>
</dbReference>
<dbReference type="Proteomes" id="UP000031937">
    <property type="component" value="Unassembled WGS sequence"/>
</dbReference>
<dbReference type="PANTHER" id="PTHR48090">
    <property type="entry name" value="UNDECAPRENYL-PHOSPHATE 4-DEOXY-4-FORMAMIDO-L-ARABINOSE TRANSFERASE-RELATED"/>
    <property type="match status" value="1"/>
</dbReference>
<dbReference type="Pfam" id="PF00535">
    <property type="entry name" value="Glycos_transf_2"/>
    <property type="match status" value="1"/>
</dbReference>
<keyword evidence="1" id="KW-0472">Membrane</keyword>
<dbReference type="EMBL" id="JPIU01000051">
    <property type="protein sequence ID" value="KIO42644.1"/>
    <property type="molecule type" value="Genomic_DNA"/>
</dbReference>